<reference evidence="1 2" key="1">
    <citation type="submission" date="2015-01" db="EMBL/GenBank/DDBJ databases">
        <title>Evolution of Trichinella species and genotypes.</title>
        <authorList>
            <person name="Korhonen P.K."/>
            <person name="Edoardo P."/>
            <person name="Giuseppe L.R."/>
            <person name="Gasser R.B."/>
        </authorList>
    </citation>
    <scope>NUCLEOTIDE SEQUENCE [LARGE SCALE GENOMIC DNA]</scope>
    <source>
        <strain evidence="1">ISS120</strain>
    </source>
</reference>
<comment type="caution">
    <text evidence="1">The sequence shown here is derived from an EMBL/GenBank/DDBJ whole genome shotgun (WGS) entry which is preliminary data.</text>
</comment>
<evidence type="ECO:0000313" key="1">
    <source>
        <dbReference type="EMBL" id="KRY48118.1"/>
    </source>
</evidence>
<evidence type="ECO:0000313" key="2">
    <source>
        <dbReference type="Proteomes" id="UP000054653"/>
    </source>
</evidence>
<accession>A0A0V1CFP1</accession>
<gene>
    <name evidence="1" type="ORF">T03_7617</name>
</gene>
<protein>
    <submittedName>
        <fullName evidence="1">Uncharacterized protein</fullName>
    </submittedName>
</protein>
<organism evidence="1 2">
    <name type="scientific">Trichinella britovi</name>
    <name type="common">Parasitic roundworm</name>
    <dbReference type="NCBI Taxonomy" id="45882"/>
    <lineage>
        <taxon>Eukaryota</taxon>
        <taxon>Metazoa</taxon>
        <taxon>Ecdysozoa</taxon>
        <taxon>Nematoda</taxon>
        <taxon>Enoplea</taxon>
        <taxon>Dorylaimia</taxon>
        <taxon>Trichinellida</taxon>
        <taxon>Trichinellidae</taxon>
        <taxon>Trichinella</taxon>
    </lineage>
</organism>
<keyword evidence="2" id="KW-1185">Reference proteome</keyword>
<dbReference type="Proteomes" id="UP000054653">
    <property type="component" value="Unassembled WGS sequence"/>
</dbReference>
<sequence>MINQQRFNQQSKRSGLHTGMARQEALLLQHAGESYLVTQVSKRTIQADLGRRPRPFSERCARTLGTVGVHQSKRKQSVRFIKIYMESLL</sequence>
<proteinExistence type="predicted"/>
<dbReference type="AlphaFoldDB" id="A0A0V1CFP1"/>
<dbReference type="EMBL" id="JYDI01000218">
    <property type="protein sequence ID" value="KRY48118.1"/>
    <property type="molecule type" value="Genomic_DNA"/>
</dbReference>
<name>A0A0V1CFP1_TRIBR</name>